<dbReference type="Proteomes" id="UP001163096">
    <property type="component" value="Chromosome"/>
</dbReference>
<reference evidence="1" key="1">
    <citation type="submission" date="2022-11" db="EMBL/GenBank/DDBJ databases">
        <title>Complete genome sequence of Methanogenium organophilum DSM 3596.</title>
        <authorList>
            <person name="Chen S.-C."/>
            <person name="Lai S.-J."/>
            <person name="You Y.-T."/>
        </authorList>
    </citation>
    <scope>NUCLEOTIDE SEQUENCE</scope>
    <source>
        <strain evidence="1">DSM 3596</strain>
    </source>
</reference>
<dbReference type="EMBL" id="CP113361">
    <property type="protein sequence ID" value="WAI00193.1"/>
    <property type="molecule type" value="Genomic_DNA"/>
</dbReference>
<keyword evidence="2" id="KW-1185">Reference proteome</keyword>
<sequence length="101" mass="11537">MTQMSFSDDAQKSGYHITNPERFRRAAYTSESVPCDEPDELAAVRLTTEIIREYAGDTAERLMNTYGQILETAPLWDEAGYEPPHDVKLLVEILHRIHAEI</sequence>
<dbReference type="KEGG" id="mou:OU421_07045"/>
<evidence type="ECO:0000313" key="2">
    <source>
        <dbReference type="Proteomes" id="UP001163096"/>
    </source>
</evidence>
<protein>
    <submittedName>
        <fullName evidence="1">Uncharacterized protein</fullName>
    </submittedName>
</protein>
<proteinExistence type="predicted"/>
<dbReference type="AlphaFoldDB" id="A0A9X9S284"/>
<dbReference type="RefSeq" id="WP_268185366.1">
    <property type="nucleotide sequence ID" value="NZ_CP113361.1"/>
</dbReference>
<name>A0A9X9S284_METOG</name>
<accession>A0A9X9S284</accession>
<dbReference type="GeneID" id="76834845"/>
<organism evidence="1 2">
    <name type="scientific">Methanogenium organophilum</name>
    <dbReference type="NCBI Taxonomy" id="2199"/>
    <lineage>
        <taxon>Archaea</taxon>
        <taxon>Methanobacteriati</taxon>
        <taxon>Methanobacteriota</taxon>
        <taxon>Stenosarchaea group</taxon>
        <taxon>Methanomicrobia</taxon>
        <taxon>Methanomicrobiales</taxon>
        <taxon>Methanomicrobiaceae</taxon>
        <taxon>Methanogenium</taxon>
    </lineage>
</organism>
<gene>
    <name evidence="1" type="ORF">OU421_07045</name>
</gene>
<evidence type="ECO:0000313" key="1">
    <source>
        <dbReference type="EMBL" id="WAI00193.1"/>
    </source>
</evidence>